<dbReference type="EMBL" id="ML977337">
    <property type="protein sequence ID" value="KAF2110779.1"/>
    <property type="molecule type" value="Genomic_DNA"/>
</dbReference>
<dbReference type="SUPFAM" id="SSF48097">
    <property type="entry name" value="Regulator of G-protein signaling, RGS"/>
    <property type="match status" value="1"/>
</dbReference>
<feature type="transmembrane region" description="Helical" evidence="2">
    <location>
        <begin position="81"/>
        <end position="103"/>
    </location>
</feature>
<gene>
    <name evidence="3" type="ORF">BDV96DRAFT_615244</name>
</gene>
<feature type="transmembrane region" description="Helical" evidence="2">
    <location>
        <begin position="12"/>
        <end position="33"/>
    </location>
</feature>
<feature type="transmembrane region" description="Helical" evidence="2">
    <location>
        <begin position="271"/>
        <end position="292"/>
    </location>
</feature>
<organism evidence="3 4">
    <name type="scientific">Lophiotrema nucula</name>
    <dbReference type="NCBI Taxonomy" id="690887"/>
    <lineage>
        <taxon>Eukaryota</taxon>
        <taxon>Fungi</taxon>
        <taxon>Dikarya</taxon>
        <taxon>Ascomycota</taxon>
        <taxon>Pezizomycotina</taxon>
        <taxon>Dothideomycetes</taxon>
        <taxon>Pleosporomycetidae</taxon>
        <taxon>Pleosporales</taxon>
        <taxon>Lophiotremataceae</taxon>
        <taxon>Lophiotrema</taxon>
    </lineage>
</organism>
<evidence type="ECO:0000313" key="4">
    <source>
        <dbReference type="Proteomes" id="UP000799770"/>
    </source>
</evidence>
<dbReference type="OrthoDB" id="5313079at2759"/>
<accession>A0A6A5YUA9</accession>
<feature type="region of interest" description="Disordered" evidence="1">
    <location>
        <begin position="467"/>
        <end position="490"/>
    </location>
</feature>
<sequence>MATAHLDSVGWTYMGLAIAWTVALFTGIAFLYFHRHLPSLQIRRLPLVFTAVLSLHAYGFVCLIAYVIAPLAPCSAEYWMMSIWLPFGIAMFQAANTQFLHVASRQRTFVRNSMKSYSSLDEKQAEQLASSRWRRILRGVDRADSIDRMLYFIGGGLIVQLVLALFIFFASRKFHPSYGFINWTIKGTEPERVQCSKGWEWWLTIVWQFFWSWIYAPYTLWRSRKIRDVHGWRIQTICCCIAGLPASPLWLAGMYVPQMAPVNQYFMPPTWFALSIFFIELFAIGFPILQVFKSQTLHKETLDAIESWQKRQQINTHNESVVDSASYDGKSSAYTGTTLEGAATARAKTSLESQKSDMLTMAGLENALRSNPEPLLHFAALKDFSGENISFITHIADWKRGWRSSSSQLSPNELRKSLFVAAVRIYASFVSLDYSEFPVNISSKSKAALDLVFERAANKLFRNNSITSSTSSSATPFDAAPPDASSTTDLKTGMNLNSLGRSNFQSATEMMDLGREDAMSDVDIPLGFGISVFDDAEAEIKYLVLTNTWPKFVNAGMAGGELDVDGDVKMGRGRWWERVRGWV</sequence>
<evidence type="ECO:0008006" key="5">
    <source>
        <dbReference type="Google" id="ProtNLM"/>
    </source>
</evidence>
<proteinExistence type="predicted"/>
<dbReference type="InterPro" id="IPR044926">
    <property type="entry name" value="RGS_subdomain_2"/>
</dbReference>
<evidence type="ECO:0000313" key="3">
    <source>
        <dbReference type="EMBL" id="KAF2110779.1"/>
    </source>
</evidence>
<dbReference type="AlphaFoldDB" id="A0A6A5YUA9"/>
<feature type="transmembrane region" description="Helical" evidence="2">
    <location>
        <begin position="232"/>
        <end position="251"/>
    </location>
</feature>
<dbReference type="InterPro" id="IPR036305">
    <property type="entry name" value="RGS_sf"/>
</dbReference>
<dbReference type="Gene3D" id="1.10.167.10">
    <property type="entry name" value="Regulator of G-protein Signalling 4, domain 2"/>
    <property type="match status" value="1"/>
</dbReference>
<feature type="transmembrane region" description="Helical" evidence="2">
    <location>
        <begin position="150"/>
        <end position="170"/>
    </location>
</feature>
<feature type="transmembrane region" description="Helical" evidence="2">
    <location>
        <begin position="45"/>
        <end position="69"/>
    </location>
</feature>
<evidence type="ECO:0000256" key="1">
    <source>
        <dbReference type="SAM" id="MobiDB-lite"/>
    </source>
</evidence>
<feature type="compositionally biased region" description="Low complexity" evidence="1">
    <location>
        <begin position="467"/>
        <end position="487"/>
    </location>
</feature>
<reference evidence="3" key="1">
    <citation type="journal article" date="2020" name="Stud. Mycol.">
        <title>101 Dothideomycetes genomes: a test case for predicting lifestyles and emergence of pathogens.</title>
        <authorList>
            <person name="Haridas S."/>
            <person name="Albert R."/>
            <person name="Binder M."/>
            <person name="Bloem J."/>
            <person name="Labutti K."/>
            <person name="Salamov A."/>
            <person name="Andreopoulos B."/>
            <person name="Baker S."/>
            <person name="Barry K."/>
            <person name="Bills G."/>
            <person name="Bluhm B."/>
            <person name="Cannon C."/>
            <person name="Castanera R."/>
            <person name="Culley D."/>
            <person name="Daum C."/>
            <person name="Ezra D."/>
            <person name="Gonzalez J."/>
            <person name="Henrissat B."/>
            <person name="Kuo A."/>
            <person name="Liang C."/>
            <person name="Lipzen A."/>
            <person name="Lutzoni F."/>
            <person name="Magnuson J."/>
            <person name="Mondo S."/>
            <person name="Nolan M."/>
            <person name="Ohm R."/>
            <person name="Pangilinan J."/>
            <person name="Park H.-J."/>
            <person name="Ramirez L."/>
            <person name="Alfaro M."/>
            <person name="Sun H."/>
            <person name="Tritt A."/>
            <person name="Yoshinaga Y."/>
            <person name="Zwiers L.-H."/>
            <person name="Turgeon B."/>
            <person name="Goodwin S."/>
            <person name="Spatafora J."/>
            <person name="Crous P."/>
            <person name="Grigoriev I."/>
        </authorList>
    </citation>
    <scope>NUCLEOTIDE SEQUENCE</scope>
    <source>
        <strain evidence="3">CBS 627.86</strain>
    </source>
</reference>
<keyword evidence="2" id="KW-0472">Membrane</keyword>
<evidence type="ECO:0000256" key="2">
    <source>
        <dbReference type="SAM" id="Phobius"/>
    </source>
</evidence>
<keyword evidence="2" id="KW-0812">Transmembrane</keyword>
<feature type="transmembrane region" description="Helical" evidence="2">
    <location>
        <begin position="201"/>
        <end position="220"/>
    </location>
</feature>
<keyword evidence="2" id="KW-1133">Transmembrane helix</keyword>
<protein>
    <recommendedName>
        <fullName evidence="5">RGS domain-containing protein</fullName>
    </recommendedName>
</protein>
<keyword evidence="4" id="KW-1185">Reference proteome</keyword>
<name>A0A6A5YUA9_9PLEO</name>
<dbReference type="Proteomes" id="UP000799770">
    <property type="component" value="Unassembled WGS sequence"/>
</dbReference>